<dbReference type="STRING" id="13370.A0A448YLX6"/>
<keyword evidence="2" id="KW-0812">Transmembrane</keyword>
<dbReference type="InParanoid" id="A0A448YLX6"/>
<dbReference type="PANTHER" id="PTHR28049:SF1">
    <property type="entry name" value="DSC E3 UBIQUITIN LIGASE COMPLEX SUBUNIT 3"/>
    <property type="match status" value="1"/>
</dbReference>
<feature type="region of interest" description="Disordered" evidence="1">
    <location>
        <begin position="130"/>
        <end position="149"/>
    </location>
</feature>
<organism evidence="5 6">
    <name type="scientific">Brettanomyces naardenensis</name>
    <name type="common">Yeast</name>
    <dbReference type="NCBI Taxonomy" id="13370"/>
    <lineage>
        <taxon>Eukaryota</taxon>
        <taxon>Fungi</taxon>
        <taxon>Dikarya</taxon>
        <taxon>Ascomycota</taxon>
        <taxon>Saccharomycotina</taxon>
        <taxon>Pichiomycetes</taxon>
        <taxon>Pichiales</taxon>
        <taxon>Pichiaceae</taxon>
        <taxon>Brettanomyces</taxon>
    </lineage>
</organism>
<evidence type="ECO:0000256" key="1">
    <source>
        <dbReference type="SAM" id="MobiDB-lite"/>
    </source>
</evidence>
<feature type="transmembrane region" description="Helical" evidence="2">
    <location>
        <begin position="280"/>
        <end position="298"/>
    </location>
</feature>
<proteinExistence type="predicted"/>
<evidence type="ECO:0000256" key="2">
    <source>
        <dbReference type="SAM" id="Phobius"/>
    </source>
</evidence>
<evidence type="ECO:0000259" key="3">
    <source>
        <dbReference type="Pfam" id="PF10302"/>
    </source>
</evidence>
<feature type="region of interest" description="Disordered" evidence="1">
    <location>
        <begin position="1"/>
        <end position="25"/>
    </location>
</feature>
<feature type="compositionally biased region" description="Basic and acidic residues" evidence="1">
    <location>
        <begin position="12"/>
        <end position="25"/>
    </location>
</feature>
<dbReference type="Pfam" id="PF10302">
    <property type="entry name" value="Dsc3_N"/>
    <property type="match status" value="1"/>
</dbReference>
<dbReference type="GO" id="GO:0044695">
    <property type="term" value="C:Dsc E3 ubiquitin ligase complex"/>
    <property type="evidence" value="ECO:0007669"/>
    <property type="project" value="InterPro"/>
</dbReference>
<dbReference type="Proteomes" id="UP000290900">
    <property type="component" value="Unassembled WGS sequence"/>
</dbReference>
<dbReference type="GO" id="GO:0005783">
    <property type="term" value="C:endoplasmic reticulum"/>
    <property type="evidence" value="ECO:0007669"/>
    <property type="project" value="TreeGrafter"/>
</dbReference>
<feature type="domain" description="DSC E3 ubiquitin ligase complex subunit 3 C-terminal" evidence="4">
    <location>
        <begin position="149"/>
        <end position="296"/>
    </location>
</feature>
<keyword evidence="6" id="KW-1185">Reference proteome</keyword>
<evidence type="ECO:0000313" key="6">
    <source>
        <dbReference type="Proteomes" id="UP000290900"/>
    </source>
</evidence>
<dbReference type="AlphaFoldDB" id="A0A448YLX6"/>
<feature type="domain" description="DSC E3 ubiquitin ligase complex subunit 3 ubiquitin-like" evidence="3">
    <location>
        <begin position="33"/>
        <end position="123"/>
    </location>
</feature>
<dbReference type="FunCoup" id="A0A448YLX6">
    <property type="interactions" value="17"/>
</dbReference>
<accession>A0A448YLX6</accession>
<gene>
    <name evidence="5" type="ORF">BRENAR_LOCUS2674</name>
</gene>
<feature type="transmembrane region" description="Helical" evidence="2">
    <location>
        <begin position="248"/>
        <end position="268"/>
    </location>
</feature>
<keyword evidence="2" id="KW-0472">Membrane</keyword>
<dbReference type="EMBL" id="CAACVR010000014">
    <property type="protein sequence ID" value="VEU21942.1"/>
    <property type="molecule type" value="Genomic_DNA"/>
</dbReference>
<evidence type="ECO:0000259" key="4">
    <source>
        <dbReference type="Pfam" id="PF13373"/>
    </source>
</evidence>
<dbReference type="Pfam" id="PF13373">
    <property type="entry name" value="Dsc3_C"/>
    <property type="match status" value="1"/>
</dbReference>
<evidence type="ECO:0000313" key="5">
    <source>
        <dbReference type="EMBL" id="VEU21942.1"/>
    </source>
</evidence>
<sequence>MPDHVLPVYQSDVKEGSSKNEGDEEKKPLKFQFVIRFVGNSRDMLIPLQSSLRDVSTRYIRKYIREEDPSLSQKRLKLIHNGRVLMNHTDFEKELRYYTSSGDGEDDDNDSPINIYIHCLVGEDLSKEELAKEEELDTQPEKSTTEAPKGFDRFLSQGFSQQDIQDLRRQFREIHGRYSSGQTEDNLRDLEDRWIDSTVNNEIDEFPANLRASGGNETVQTNGGNTGITAEGGGGGFVARTSNVHRELFVGVCIGFFLGVFALFLLVMEVGGVFNKQTRMAIVSGVIVNVSFGILKAWS</sequence>
<feature type="compositionally biased region" description="Basic and acidic residues" evidence="1">
    <location>
        <begin position="139"/>
        <end position="149"/>
    </location>
</feature>
<protein>
    <submittedName>
        <fullName evidence="5">DEKNAAC102935</fullName>
    </submittedName>
</protein>
<reference evidence="5 6" key="1">
    <citation type="submission" date="2018-12" db="EMBL/GenBank/DDBJ databases">
        <authorList>
            <person name="Tiukova I."/>
            <person name="Dainat J."/>
        </authorList>
    </citation>
    <scope>NUCLEOTIDE SEQUENCE [LARGE SCALE GENOMIC DNA]</scope>
</reference>
<keyword evidence="2" id="KW-1133">Transmembrane helix</keyword>
<dbReference type="InterPro" id="IPR025390">
    <property type="entry name" value="Dsc3_C"/>
</dbReference>
<dbReference type="InterPro" id="IPR019413">
    <property type="entry name" value="Dsc3_ub-like_dom"/>
</dbReference>
<name>A0A448YLX6_BRENA</name>
<dbReference type="PANTHER" id="PTHR28049">
    <property type="entry name" value="TRANSMEMBRANE PROTEIN YOR223W"/>
    <property type="match status" value="1"/>
</dbReference>
<dbReference type="OrthoDB" id="2556122at2759"/>
<dbReference type="InterPro" id="IPR045226">
    <property type="entry name" value="Dsc3"/>
</dbReference>